<name>A0A0B4UH28_9VIRU</name>
<dbReference type="KEGG" id="vg:41700451"/>
<sequence length="479" mass="53848">MAAVAGRFALRSFARYFPQAMRYMARNPGQGGRLLRSSAKYARAAAPVAGLAANAVRYVSKKSKQYLYLKNLKKKIVSSRGKKNQPSVFKKRRITTQGVSGKRLELSRKYVDPFSFYNRKRVVKIMKVYGTEQTDTCCYVEAAVTEPRAWILNMWKALVRKLSQKAGLQIYSCNEAISMKTLGVGGVDLEMVLYTQNQANVSAPSITVSFADGTTVTSLAEAIAQPFYSYSSGSTNAGVGSVLSLVEPNYLVLQRKSSVVNFTYQIVNLQLDNVLVEGKLCCIMKLQNQNQSNTGGTDSEDVSNHPLVGKLYYFNGLPGTKVPNQDPGSLENNIFRRFPADRHLKILKDANLEQELREPISPISFWNCIGCTNFKLQPGEIRTFTFWDQVKSQPFLKYLKKFRLEYGTNAPAQLQDQYNLNYCPLKFAMVGLEEQIQSSSSNNLTIGYEIESRCASMFKELRPNFCRTETETKQFPVIV</sequence>
<organism evidence="1 2">
    <name type="scientific">Odonata-associated circular virus-7</name>
    <dbReference type="NCBI Taxonomy" id="1592127"/>
    <lineage>
        <taxon>Viruses</taxon>
        <taxon>Monodnaviria</taxon>
        <taxon>Shotokuvirae</taxon>
        <taxon>Cressdnaviricota</taxon>
        <taxon>Repensiviricetes</taxon>
        <taxon>Geplafuvirales</taxon>
        <taxon>Geplanaviridae</taxon>
        <taxon>Acciovirus</taxon>
        <taxon>Acciovirus quadrimis</taxon>
    </lineage>
</organism>
<evidence type="ECO:0000313" key="1">
    <source>
        <dbReference type="EMBL" id="AJD07469.1"/>
    </source>
</evidence>
<dbReference type="Proteomes" id="UP000290621">
    <property type="component" value="Segment"/>
</dbReference>
<proteinExistence type="predicted"/>
<dbReference type="RefSeq" id="YP_009553347.1">
    <property type="nucleotide sequence ID" value="NC_040779.1"/>
</dbReference>
<accession>A0A0B4UH28</accession>
<dbReference type="GeneID" id="41700451"/>
<reference evidence="1 2" key="1">
    <citation type="submission" date="2014-09" db="EMBL/GenBank/DDBJ databases">
        <title>Diverse CRESS DNA viruses recovered from Odonata collected in Arizona and Oklahoma, USA.</title>
        <authorList>
            <person name="Dayaram A."/>
            <person name="Pailes R."/>
            <person name="Potter K."/>
            <person name="Moline A.B."/>
            <person name="Rosenstein D.D."/>
            <person name="Marinov M."/>
            <person name="Varsani A."/>
        </authorList>
    </citation>
    <scope>NUCLEOTIDE SEQUENCE [LARGE SCALE GENOMIC DNA]</scope>
    <source>
        <strain evidence="1">OdasCV-7-US-1706LM1-12</strain>
    </source>
</reference>
<protein>
    <submittedName>
        <fullName evidence="1">Putative capsid protein</fullName>
    </submittedName>
</protein>
<keyword evidence="2" id="KW-1185">Reference proteome</keyword>
<evidence type="ECO:0000313" key="2">
    <source>
        <dbReference type="Proteomes" id="UP000290621"/>
    </source>
</evidence>
<dbReference type="EMBL" id="KM598390">
    <property type="protein sequence ID" value="AJD07469.1"/>
    <property type="molecule type" value="Genomic_DNA"/>
</dbReference>